<keyword evidence="4" id="KW-0564">Palmitate</keyword>
<keyword evidence="5" id="KW-0998">Cell outer membrane</keyword>
<dbReference type="EMBL" id="CP053418">
    <property type="protein sequence ID" value="QJW85904.1"/>
    <property type="molecule type" value="Genomic_DNA"/>
</dbReference>
<evidence type="ECO:0000256" key="8">
    <source>
        <dbReference type="SAM" id="SignalP"/>
    </source>
</evidence>
<protein>
    <recommendedName>
        <fullName evidence="11">Sugar transporter</fullName>
    </recommendedName>
</protein>
<evidence type="ECO:0000313" key="10">
    <source>
        <dbReference type="Proteomes" id="UP000500826"/>
    </source>
</evidence>
<dbReference type="Proteomes" id="UP000500826">
    <property type="component" value="Chromosome"/>
</dbReference>
<dbReference type="Pfam" id="PF13627">
    <property type="entry name" value="LptM_cons"/>
    <property type="match status" value="1"/>
</dbReference>
<keyword evidence="2 8" id="KW-0732">Signal</keyword>
<evidence type="ECO:0000256" key="1">
    <source>
        <dbReference type="ARBA" id="ARBA00004459"/>
    </source>
</evidence>
<evidence type="ECO:0000256" key="3">
    <source>
        <dbReference type="ARBA" id="ARBA00023136"/>
    </source>
</evidence>
<evidence type="ECO:0008006" key="11">
    <source>
        <dbReference type="Google" id="ProtNLM"/>
    </source>
</evidence>
<evidence type="ECO:0000256" key="6">
    <source>
        <dbReference type="ARBA" id="ARBA00023288"/>
    </source>
</evidence>
<organism evidence="9 10">
    <name type="scientific">Ramlibacter terrae</name>
    <dbReference type="NCBI Taxonomy" id="2732511"/>
    <lineage>
        <taxon>Bacteria</taxon>
        <taxon>Pseudomonadati</taxon>
        <taxon>Pseudomonadota</taxon>
        <taxon>Betaproteobacteria</taxon>
        <taxon>Burkholderiales</taxon>
        <taxon>Comamonadaceae</taxon>
        <taxon>Ramlibacter</taxon>
    </lineage>
</organism>
<reference evidence="9 10" key="1">
    <citation type="submission" date="2020-05" db="EMBL/GenBank/DDBJ databases">
        <title>Ramlibacter rhizophilus sp. nov., isolated from rhizosphere soil of national flower Mugunghwa from South Korea.</title>
        <authorList>
            <person name="Zheng-Fei Y."/>
            <person name="Huan T."/>
        </authorList>
    </citation>
    <scope>NUCLEOTIDE SEQUENCE [LARGE SCALE GENOMIC DNA]</scope>
    <source>
        <strain evidence="9 10">H242</strain>
    </source>
</reference>
<sequence length="80" mass="7823">MFGDFQILVSASSRRLALAAAVVAALAACGQKGPLFLPTDPAAAGRATLTETLSPSTSVSGPQSAASAPATGKASPVRNP</sequence>
<dbReference type="InterPro" id="IPR032831">
    <property type="entry name" value="LptM_cons"/>
</dbReference>
<feature type="chain" id="PRO_5046837590" description="Sugar transporter" evidence="8">
    <location>
        <begin position="28"/>
        <end position="80"/>
    </location>
</feature>
<evidence type="ECO:0000256" key="2">
    <source>
        <dbReference type="ARBA" id="ARBA00022729"/>
    </source>
</evidence>
<feature type="compositionally biased region" description="Polar residues" evidence="7">
    <location>
        <begin position="49"/>
        <end position="66"/>
    </location>
</feature>
<evidence type="ECO:0000256" key="7">
    <source>
        <dbReference type="SAM" id="MobiDB-lite"/>
    </source>
</evidence>
<proteinExistence type="predicted"/>
<keyword evidence="3" id="KW-0472">Membrane</keyword>
<dbReference type="NCBIfam" id="NF047847">
    <property type="entry name" value="SS_mature_LptM"/>
    <property type="match status" value="1"/>
</dbReference>
<comment type="subcellular location">
    <subcellularLocation>
        <location evidence="1">Cell outer membrane</location>
        <topology evidence="1">Lipid-anchor</topology>
    </subcellularLocation>
</comment>
<evidence type="ECO:0000256" key="4">
    <source>
        <dbReference type="ARBA" id="ARBA00023139"/>
    </source>
</evidence>
<keyword evidence="10" id="KW-1185">Reference proteome</keyword>
<name>A0ABX6P6S5_9BURK</name>
<evidence type="ECO:0000256" key="5">
    <source>
        <dbReference type="ARBA" id="ARBA00023237"/>
    </source>
</evidence>
<feature type="region of interest" description="Disordered" evidence="7">
    <location>
        <begin position="47"/>
        <end position="80"/>
    </location>
</feature>
<accession>A0ABX6P6S5</accession>
<keyword evidence="6" id="KW-0449">Lipoprotein</keyword>
<feature type="signal peptide" evidence="8">
    <location>
        <begin position="1"/>
        <end position="27"/>
    </location>
</feature>
<evidence type="ECO:0000313" key="9">
    <source>
        <dbReference type="EMBL" id="QJW85904.1"/>
    </source>
</evidence>
<gene>
    <name evidence="9" type="ORF">HK414_22845</name>
</gene>